<dbReference type="InterPro" id="IPR023765">
    <property type="entry name" value="SBP_5_CS"/>
</dbReference>
<dbReference type="Proteomes" id="UP001438008">
    <property type="component" value="Unassembled WGS sequence"/>
</dbReference>
<feature type="compositionally biased region" description="Low complexity" evidence="5">
    <location>
        <begin position="32"/>
        <end position="43"/>
    </location>
</feature>
<dbReference type="InterPro" id="IPR030678">
    <property type="entry name" value="Peptide/Ni-bd"/>
</dbReference>
<sequence length="527" mass="57284">MMKKTWSLLLATAMVAGMLTGCGGQKSNGGSEAAATEPVAVEEPTTDENTSYKKEIRIGTLADLTVKNRYAGTATVTTQTCNSTFNGLVSMGTDGEAAPELATEWSSNDDSSEWTFKLREGVKFHDGSDFTADDVKFTWEYASSTENDGITQPITGASMVDEVVVDDPYTVTFKLNTSSADWLYYAAQDIMSKTAVESMGFEKGGAIGTGAYYFDTLESGVSWTIRRFEDYWGEKPVTDAITFVVITDASARALALQSGDIDAMYDGNPSDIVNLMNDGQYNVYKADNIQVVYAGFNALTEYGANKIVRQAVAMAVNRDDVVNACYENGNCGVAADNFISAVAAGYTPVEAYQYDPEGAQKLLEDNGLSGITLKLYTFSKYIPLAEVMQASLAQVGINLEITEYAQTGFTKAIKEDNKYDLAINCTSQYGGIMTVMVEYLMTNAARSFMNYSNADFDAKLTEALASPNYEEMLAKYAELQQFVAEDVPAVPLCMANLFCIGTNNFYGVNLNAQAVDVDFTNCYVIEQ</sequence>
<keyword evidence="3" id="KW-0813">Transport</keyword>
<gene>
    <name evidence="8" type="ORF">WMO29_10060</name>
</gene>
<feature type="region of interest" description="Disordered" evidence="5">
    <location>
        <begin position="25"/>
        <end position="48"/>
    </location>
</feature>
<evidence type="ECO:0000256" key="2">
    <source>
        <dbReference type="ARBA" id="ARBA00005695"/>
    </source>
</evidence>
<dbReference type="InterPro" id="IPR039424">
    <property type="entry name" value="SBP_5"/>
</dbReference>
<comment type="caution">
    <text evidence="8">The sequence shown here is derived from an EMBL/GenBank/DDBJ whole genome shotgun (WGS) entry which is preliminary data.</text>
</comment>
<feature type="chain" id="PRO_5045295274" evidence="6">
    <location>
        <begin position="22"/>
        <end position="527"/>
    </location>
</feature>
<dbReference type="PANTHER" id="PTHR30290">
    <property type="entry name" value="PERIPLASMIC BINDING COMPONENT OF ABC TRANSPORTER"/>
    <property type="match status" value="1"/>
</dbReference>
<dbReference type="PROSITE" id="PS51257">
    <property type="entry name" value="PROKAR_LIPOPROTEIN"/>
    <property type="match status" value="1"/>
</dbReference>
<evidence type="ECO:0000313" key="8">
    <source>
        <dbReference type="EMBL" id="MEQ2472826.1"/>
    </source>
</evidence>
<dbReference type="CDD" id="cd00995">
    <property type="entry name" value="PBP2_NikA_DppA_OppA_like"/>
    <property type="match status" value="1"/>
</dbReference>
<evidence type="ECO:0000259" key="7">
    <source>
        <dbReference type="Pfam" id="PF00496"/>
    </source>
</evidence>
<dbReference type="Gene3D" id="3.90.76.10">
    <property type="entry name" value="Dipeptide-binding Protein, Domain 1"/>
    <property type="match status" value="1"/>
</dbReference>
<protein>
    <submittedName>
        <fullName evidence="8">ABC transporter substrate-binding protein</fullName>
    </submittedName>
</protein>
<proteinExistence type="inferred from homology"/>
<reference evidence="8 9" key="1">
    <citation type="submission" date="2024-03" db="EMBL/GenBank/DDBJ databases">
        <title>Human intestinal bacterial collection.</title>
        <authorList>
            <person name="Pauvert C."/>
            <person name="Hitch T.C.A."/>
            <person name="Clavel T."/>
        </authorList>
    </citation>
    <scope>NUCLEOTIDE SEQUENCE [LARGE SCALE GENOMIC DNA]</scope>
    <source>
        <strain evidence="8 9">CLA-AA-H132</strain>
    </source>
</reference>
<evidence type="ECO:0000256" key="4">
    <source>
        <dbReference type="ARBA" id="ARBA00022729"/>
    </source>
</evidence>
<comment type="similarity">
    <text evidence="2">Belongs to the bacterial solute-binding protein 5 family.</text>
</comment>
<dbReference type="PANTHER" id="PTHR30290:SF10">
    <property type="entry name" value="PERIPLASMIC OLIGOPEPTIDE-BINDING PROTEIN-RELATED"/>
    <property type="match status" value="1"/>
</dbReference>
<keyword evidence="9" id="KW-1185">Reference proteome</keyword>
<dbReference type="RefSeq" id="WP_349164678.1">
    <property type="nucleotide sequence ID" value="NZ_JBBMFE010000008.1"/>
</dbReference>
<organism evidence="8 9">
    <name type="scientific">Laedolimicola intestinihominis</name>
    <dbReference type="NCBI Taxonomy" id="3133166"/>
    <lineage>
        <taxon>Bacteria</taxon>
        <taxon>Bacillati</taxon>
        <taxon>Bacillota</taxon>
        <taxon>Clostridia</taxon>
        <taxon>Lachnospirales</taxon>
        <taxon>Lachnospiraceae</taxon>
        <taxon>Laedolimicola</taxon>
    </lineage>
</organism>
<feature type="domain" description="Solute-binding protein family 5" evidence="7">
    <location>
        <begin position="98"/>
        <end position="424"/>
    </location>
</feature>
<keyword evidence="4 6" id="KW-0732">Signal</keyword>
<dbReference type="Gene3D" id="3.10.105.10">
    <property type="entry name" value="Dipeptide-binding Protein, Domain 3"/>
    <property type="match status" value="1"/>
</dbReference>
<dbReference type="EMBL" id="JBBMFE010000008">
    <property type="protein sequence ID" value="MEQ2472826.1"/>
    <property type="molecule type" value="Genomic_DNA"/>
</dbReference>
<comment type="subcellular location">
    <subcellularLocation>
        <location evidence="1">Cell membrane</location>
        <topology evidence="1">Lipid-anchor</topology>
    </subcellularLocation>
</comment>
<feature type="signal peptide" evidence="6">
    <location>
        <begin position="1"/>
        <end position="21"/>
    </location>
</feature>
<name>A0ABV1FIC5_9FIRM</name>
<evidence type="ECO:0000313" key="9">
    <source>
        <dbReference type="Proteomes" id="UP001438008"/>
    </source>
</evidence>
<evidence type="ECO:0000256" key="6">
    <source>
        <dbReference type="SAM" id="SignalP"/>
    </source>
</evidence>
<evidence type="ECO:0000256" key="3">
    <source>
        <dbReference type="ARBA" id="ARBA00022448"/>
    </source>
</evidence>
<dbReference type="SUPFAM" id="SSF53850">
    <property type="entry name" value="Periplasmic binding protein-like II"/>
    <property type="match status" value="1"/>
</dbReference>
<accession>A0ABV1FIC5</accession>
<evidence type="ECO:0000256" key="1">
    <source>
        <dbReference type="ARBA" id="ARBA00004193"/>
    </source>
</evidence>
<dbReference type="PIRSF" id="PIRSF002741">
    <property type="entry name" value="MppA"/>
    <property type="match status" value="1"/>
</dbReference>
<evidence type="ECO:0000256" key="5">
    <source>
        <dbReference type="SAM" id="MobiDB-lite"/>
    </source>
</evidence>
<dbReference type="Pfam" id="PF00496">
    <property type="entry name" value="SBP_bac_5"/>
    <property type="match status" value="1"/>
</dbReference>
<dbReference type="PROSITE" id="PS01040">
    <property type="entry name" value="SBP_BACTERIAL_5"/>
    <property type="match status" value="1"/>
</dbReference>
<dbReference type="InterPro" id="IPR000914">
    <property type="entry name" value="SBP_5_dom"/>
</dbReference>
<dbReference type="Gene3D" id="3.40.190.10">
    <property type="entry name" value="Periplasmic binding protein-like II"/>
    <property type="match status" value="1"/>
</dbReference>